<comment type="caution">
    <text evidence="4">The sequence shown here is derived from an EMBL/GenBank/DDBJ whole genome shotgun (WGS) entry which is preliminary data.</text>
</comment>
<dbReference type="InterPro" id="IPR013785">
    <property type="entry name" value="Aldolase_TIM"/>
</dbReference>
<comment type="pathway">
    <text evidence="3">Metabolic intermediate biosynthesis; chorismate biosynthesis; chorismate from D-erythrose 4-phosphate and phosphoenolpyruvate: step 1/7.</text>
</comment>
<dbReference type="PANTHER" id="PTHR21337:SF0">
    <property type="entry name" value="PHOSPHO-2-DEHYDRO-3-DEOXYHEPTONATE ALDOLASE"/>
    <property type="match status" value="1"/>
</dbReference>
<reference evidence="4 5" key="1">
    <citation type="submission" date="2022-06" db="EMBL/GenBank/DDBJ databases">
        <title>Genomic Encyclopedia of Archaeal and Bacterial Type Strains, Phase II (KMG-II): from individual species to whole genera.</title>
        <authorList>
            <person name="Goeker M."/>
        </authorList>
    </citation>
    <scope>NUCLEOTIDE SEQUENCE [LARGE SCALE GENOMIC DNA]</scope>
    <source>
        <strain evidence="4 5">DSM 44255</strain>
    </source>
</reference>
<comment type="catalytic activity">
    <reaction evidence="3">
        <text>D-erythrose 4-phosphate + phosphoenolpyruvate + H2O = 7-phospho-2-dehydro-3-deoxy-D-arabino-heptonate + phosphate</text>
        <dbReference type="Rhea" id="RHEA:14717"/>
        <dbReference type="ChEBI" id="CHEBI:15377"/>
        <dbReference type="ChEBI" id="CHEBI:16897"/>
        <dbReference type="ChEBI" id="CHEBI:43474"/>
        <dbReference type="ChEBI" id="CHEBI:58394"/>
        <dbReference type="ChEBI" id="CHEBI:58702"/>
        <dbReference type="EC" id="2.5.1.54"/>
    </reaction>
</comment>
<evidence type="ECO:0000256" key="1">
    <source>
        <dbReference type="ARBA" id="ARBA00008911"/>
    </source>
</evidence>
<sequence>MAAAARRLRGLPGLTTAGDVAALRARLAEVAAGREFILQGGDCAEPLGAEGIVAARARQAALHELADRLQAWLGVPVVRIGRLAGQYGKPRSAPTELVNGRELPSYRGDIVNGVEPTEAARRPDPRRLLRAYDSAAAVVAELRRLPAPDRLWTSHEALVLEYEQALTRHDPETDTWVLRSTHFPWLGERTRNTDGAHVEFLSGVANPIGAKVGPTVTPDELLRLCQRLDPQREPGRLTLITRMGAGTVATALPPLVAAVRAAGHPVVWMCDPMHGNTIRASSGVKTRLVGDIVFELARFTEVLLEPGEWPGGVHLEIGDHDSTECLGAGGPTDPSQLLKAYRTLCDPRLSVPQAHQVLTEIQQLLAAPAPVTA</sequence>
<organism evidence="4 5">
    <name type="scientific">Actinokineospora diospyrosa</name>
    <dbReference type="NCBI Taxonomy" id="103728"/>
    <lineage>
        <taxon>Bacteria</taxon>
        <taxon>Bacillati</taxon>
        <taxon>Actinomycetota</taxon>
        <taxon>Actinomycetes</taxon>
        <taxon>Pseudonocardiales</taxon>
        <taxon>Pseudonocardiaceae</taxon>
        <taxon>Actinokineospora</taxon>
    </lineage>
</organism>
<accession>A0ABT1ILF7</accession>
<dbReference type="PANTHER" id="PTHR21337">
    <property type="entry name" value="PHOSPHO-2-DEHYDRO-3-DEOXYHEPTONATE ALDOLASE 1, 2"/>
    <property type="match status" value="1"/>
</dbReference>
<evidence type="ECO:0000313" key="4">
    <source>
        <dbReference type="EMBL" id="MCP2273495.1"/>
    </source>
</evidence>
<dbReference type="EC" id="2.5.1.54" evidence="3"/>
<dbReference type="Pfam" id="PF01474">
    <property type="entry name" value="DAHP_synth_2"/>
    <property type="match status" value="2"/>
</dbReference>
<evidence type="ECO:0000256" key="3">
    <source>
        <dbReference type="RuleBase" id="RU363071"/>
    </source>
</evidence>
<proteinExistence type="inferred from homology"/>
<keyword evidence="3" id="KW-0028">Amino-acid biosynthesis</keyword>
<evidence type="ECO:0000313" key="5">
    <source>
        <dbReference type="Proteomes" id="UP001205185"/>
    </source>
</evidence>
<dbReference type="Gene3D" id="3.20.20.70">
    <property type="entry name" value="Aldolase class I"/>
    <property type="match status" value="1"/>
</dbReference>
<dbReference type="EMBL" id="JAMTCO010000017">
    <property type="protein sequence ID" value="MCP2273495.1"/>
    <property type="molecule type" value="Genomic_DNA"/>
</dbReference>
<dbReference type="SUPFAM" id="SSF51569">
    <property type="entry name" value="Aldolase"/>
    <property type="match status" value="1"/>
</dbReference>
<keyword evidence="3" id="KW-0057">Aromatic amino acid biosynthesis</keyword>
<keyword evidence="2 3" id="KW-0808">Transferase</keyword>
<dbReference type="InterPro" id="IPR002480">
    <property type="entry name" value="DAHP_synth_2"/>
</dbReference>
<name>A0ABT1ILF7_9PSEU</name>
<gene>
    <name evidence="4" type="ORF">LV75_006025</name>
</gene>
<comment type="similarity">
    <text evidence="1 3">Belongs to the class-II DAHP synthase family.</text>
</comment>
<keyword evidence="5" id="KW-1185">Reference proteome</keyword>
<dbReference type="Proteomes" id="UP001205185">
    <property type="component" value="Unassembled WGS sequence"/>
</dbReference>
<protein>
    <recommendedName>
        <fullName evidence="3">Phospho-2-dehydro-3-deoxyheptonate aldolase</fullName>
        <ecNumber evidence="3">2.5.1.54</ecNumber>
    </recommendedName>
</protein>
<evidence type="ECO:0000256" key="2">
    <source>
        <dbReference type="ARBA" id="ARBA00022679"/>
    </source>
</evidence>